<feature type="region of interest" description="Disordered" evidence="1">
    <location>
        <begin position="292"/>
        <end position="316"/>
    </location>
</feature>
<reference evidence="2 3" key="1">
    <citation type="journal article" date="2015" name="Proc. Natl. Acad. Sci. U.S.A.">
        <title>The resurrection genome of Boea hygrometrica: A blueprint for survival of dehydration.</title>
        <authorList>
            <person name="Xiao L."/>
            <person name="Yang G."/>
            <person name="Zhang L."/>
            <person name="Yang X."/>
            <person name="Zhao S."/>
            <person name="Ji Z."/>
            <person name="Zhou Q."/>
            <person name="Hu M."/>
            <person name="Wang Y."/>
            <person name="Chen M."/>
            <person name="Xu Y."/>
            <person name="Jin H."/>
            <person name="Xiao X."/>
            <person name="Hu G."/>
            <person name="Bao F."/>
            <person name="Hu Y."/>
            <person name="Wan P."/>
            <person name="Li L."/>
            <person name="Deng X."/>
            <person name="Kuang T."/>
            <person name="Xiang C."/>
            <person name="Zhu J.K."/>
            <person name="Oliver M.J."/>
            <person name="He Y."/>
        </authorList>
    </citation>
    <scope>NUCLEOTIDE SEQUENCE [LARGE SCALE GENOMIC DNA]</scope>
    <source>
        <strain evidence="3">cv. XS01</strain>
    </source>
</reference>
<feature type="region of interest" description="Disordered" evidence="1">
    <location>
        <begin position="1"/>
        <end position="48"/>
    </location>
</feature>
<feature type="compositionally biased region" description="Low complexity" evidence="1">
    <location>
        <begin position="30"/>
        <end position="48"/>
    </location>
</feature>
<evidence type="ECO:0000256" key="1">
    <source>
        <dbReference type="SAM" id="MobiDB-lite"/>
    </source>
</evidence>
<evidence type="ECO:0000313" key="3">
    <source>
        <dbReference type="Proteomes" id="UP000250235"/>
    </source>
</evidence>
<protein>
    <recommendedName>
        <fullName evidence="4">Splicing factor 3B subunit 1-like</fullName>
    </recommendedName>
</protein>
<accession>A0A2Z7BF55</accession>
<sequence length="618" mass="68497">MDIEEGLQNRRSRVRPKVVQGNHPNVLGVQTSQSSQSSQPPSSRQPNSLDTIGLDLVVVNSRKSRVLVLLVRAVLAAVVPGPSSVGIVELLMWDFDCKRSVLHTIQGKLVEISEEVFERTFQLPVEGLMDLNEVPKDLVFDARSVFSFNGEQLSTSCKKWEMKFEFRLLCDILVKSVTVKVGSFDAVTDERFFMMTAIYGGIKFNWGRLLFNIFKDMVTPGSRQARGYAVQIFILLKIVQNLELGDSKEFPPLKILTAKTIGRYIAINEKIGVKEVEDVSKVKKTLTKKVASRKRPAAAGDAPNIAKNKRTTSGKAVPKDKALAVVSVALDVEPIQTVDPTSAMPVEQVVEDAVLQQETTTSVDDVDNIILRVIAETTQMNTDVEEQVSSRAGTIPEISETVVDRTVVGEPIVQRSDETEDRIGISFAEFAALDFPVFTSETDRIETRTAYVVEEPIEETEKIQGTEIVDAVPTADVKISDDESMTLEEHLSMIPDGSSLPSTTWEVTKIQFGKSITIKGVDEGDWYKASLPKIPAAAKGKAPLQEKDPLKGIRPSPRPKSISLRQSALEDLMDLPRTESPRHDDRSKSDHGAAARGREVEERWRGGRVMLEEARFRL</sequence>
<feature type="compositionally biased region" description="Basic and acidic residues" evidence="1">
    <location>
        <begin position="574"/>
        <end position="604"/>
    </location>
</feature>
<proteinExistence type="predicted"/>
<dbReference type="AlphaFoldDB" id="A0A2Z7BF55"/>
<dbReference type="EMBL" id="KV006384">
    <property type="protein sequence ID" value="KZV32667.1"/>
    <property type="molecule type" value="Genomic_DNA"/>
</dbReference>
<feature type="region of interest" description="Disordered" evidence="1">
    <location>
        <begin position="538"/>
        <end position="604"/>
    </location>
</feature>
<evidence type="ECO:0008006" key="4">
    <source>
        <dbReference type="Google" id="ProtNLM"/>
    </source>
</evidence>
<gene>
    <name evidence="2" type="ORF">F511_16390</name>
</gene>
<name>A0A2Z7BF55_9LAMI</name>
<keyword evidence="3" id="KW-1185">Reference proteome</keyword>
<dbReference type="Proteomes" id="UP000250235">
    <property type="component" value="Unassembled WGS sequence"/>
</dbReference>
<organism evidence="2 3">
    <name type="scientific">Dorcoceras hygrometricum</name>
    <dbReference type="NCBI Taxonomy" id="472368"/>
    <lineage>
        <taxon>Eukaryota</taxon>
        <taxon>Viridiplantae</taxon>
        <taxon>Streptophyta</taxon>
        <taxon>Embryophyta</taxon>
        <taxon>Tracheophyta</taxon>
        <taxon>Spermatophyta</taxon>
        <taxon>Magnoliopsida</taxon>
        <taxon>eudicotyledons</taxon>
        <taxon>Gunneridae</taxon>
        <taxon>Pentapetalae</taxon>
        <taxon>asterids</taxon>
        <taxon>lamiids</taxon>
        <taxon>Lamiales</taxon>
        <taxon>Gesneriaceae</taxon>
        <taxon>Didymocarpoideae</taxon>
        <taxon>Trichosporeae</taxon>
        <taxon>Loxocarpinae</taxon>
        <taxon>Dorcoceras</taxon>
    </lineage>
</organism>
<evidence type="ECO:0000313" key="2">
    <source>
        <dbReference type="EMBL" id="KZV32667.1"/>
    </source>
</evidence>